<feature type="transmembrane region" description="Helical" evidence="2">
    <location>
        <begin position="219"/>
        <end position="240"/>
    </location>
</feature>
<reference evidence="4" key="1">
    <citation type="submission" date="2017-07" db="EMBL/GenBank/DDBJ databases">
        <title>Novel pathways for hydrocarbon cycling and metabolic interdependencies in hydrothermal sediment communities.</title>
        <authorList>
            <person name="Dombrowski N."/>
            <person name="Seitz K."/>
            <person name="Teske A."/>
            <person name="Baker B."/>
        </authorList>
    </citation>
    <scope>NUCLEOTIDE SEQUENCE [LARGE SCALE GENOMIC DNA]</scope>
</reference>
<evidence type="ECO:0000313" key="4">
    <source>
        <dbReference type="Proteomes" id="UP000216312"/>
    </source>
</evidence>
<feature type="transmembrane region" description="Helical" evidence="2">
    <location>
        <begin position="156"/>
        <end position="189"/>
    </location>
</feature>
<gene>
    <name evidence="3" type="ORF">CGW93_00300</name>
</gene>
<evidence type="ECO:0000256" key="1">
    <source>
        <dbReference type="SAM" id="MobiDB-lite"/>
    </source>
</evidence>
<evidence type="ECO:0000256" key="2">
    <source>
        <dbReference type="SAM" id="Phobius"/>
    </source>
</evidence>
<evidence type="ECO:0000313" key="3">
    <source>
        <dbReference type="EMBL" id="OYV03509.1"/>
    </source>
</evidence>
<proteinExistence type="predicted"/>
<keyword evidence="2" id="KW-0472">Membrane</keyword>
<protein>
    <submittedName>
        <fullName evidence="3">Uncharacterized protein</fullName>
    </submittedName>
</protein>
<accession>A0A257LVJ1</accession>
<feature type="transmembrane region" description="Helical" evidence="2">
    <location>
        <begin position="315"/>
        <end position="342"/>
    </location>
</feature>
<feature type="region of interest" description="Disordered" evidence="1">
    <location>
        <begin position="355"/>
        <end position="384"/>
    </location>
</feature>
<dbReference type="Proteomes" id="UP000216312">
    <property type="component" value="Unassembled WGS sequence"/>
</dbReference>
<comment type="caution">
    <text evidence="3">The sequence shown here is derived from an EMBL/GenBank/DDBJ whole genome shotgun (WGS) entry which is preliminary data.</text>
</comment>
<organism evidence="3 4">
    <name type="scientific">candidate division WOR-3 bacterium 4484_18</name>
    <dbReference type="NCBI Taxonomy" id="2020626"/>
    <lineage>
        <taxon>Bacteria</taxon>
        <taxon>Bacteria division WOR-3</taxon>
    </lineage>
</organism>
<dbReference type="AlphaFoldDB" id="A0A257LVJ1"/>
<dbReference type="EMBL" id="NMUJ01000003">
    <property type="protein sequence ID" value="OYV03509.1"/>
    <property type="molecule type" value="Genomic_DNA"/>
</dbReference>
<feature type="compositionally biased region" description="Basic and acidic residues" evidence="1">
    <location>
        <begin position="360"/>
        <end position="372"/>
    </location>
</feature>
<keyword evidence="2" id="KW-1133">Transmembrane helix</keyword>
<feature type="transmembrane region" description="Helical" evidence="2">
    <location>
        <begin position="128"/>
        <end position="150"/>
    </location>
</feature>
<keyword evidence="2" id="KW-0812">Transmembrane</keyword>
<name>A0A257LVJ1_UNCW3</name>
<feature type="transmembrane region" description="Helical" evidence="2">
    <location>
        <begin position="76"/>
        <end position="97"/>
    </location>
</feature>
<sequence>MVYSFAQVVRAPRVAFSAKKIWIAFLGLLIGVIVYSVLTYVAYSILPEWTVKEVWRTYRYIPVPIPGVIHFPWYSWTIWGIGVALFVFIQMLSISAISKVTYEELRGNEFYEVMDALRYAIKKAKANILAPITLAIFIGVFVLIGCLLGLFGRIPYVGPIVIGLLFILIALAALFVIYLIIVFFVSFLLSPSIAAGVEKDVFDVLFENFSTLNEQTWRLVLWEIFIAFCVFAGVWVFGWLTKKGLLLANWVLSAWGHSWWEKVWNNGLWYLSHVPPITWVEALTARIAPTLIQGPEWVPVNWAQLVSSFCVGLGLYFIIFMVLGYGIATWAAGQSLIYAVLVKYKDDRDLLKEIEEEEKEREKEEEAEKEEIPENAGVICLSPH</sequence>
<feature type="transmembrane region" description="Helical" evidence="2">
    <location>
        <begin position="21"/>
        <end position="46"/>
    </location>
</feature>